<protein>
    <submittedName>
        <fullName evidence="3">LAGLIDADG endonuclease family protein</fullName>
    </submittedName>
</protein>
<evidence type="ECO:0000313" key="3">
    <source>
        <dbReference type="EMBL" id="AGK45464.1"/>
    </source>
</evidence>
<feature type="domain" description="Homing endonuclease LAGLIDADG" evidence="2">
    <location>
        <begin position="176"/>
        <end position="255"/>
    </location>
</feature>
<organism evidence="3">
    <name type="scientific">Rhizoctonia solani</name>
    <dbReference type="NCBI Taxonomy" id="456999"/>
    <lineage>
        <taxon>Eukaryota</taxon>
        <taxon>Fungi</taxon>
        <taxon>Dikarya</taxon>
        <taxon>Basidiomycota</taxon>
        <taxon>Agaricomycotina</taxon>
        <taxon>Agaricomycetes</taxon>
        <taxon>Cantharellales</taxon>
        <taxon>Ceratobasidiaceae</taxon>
        <taxon>Rhizoctonia</taxon>
    </lineage>
</organism>
<reference evidence="3" key="1">
    <citation type="submission" date="2012-12" db="EMBL/GenBank/DDBJ databases">
        <authorList>
            <person name="Pakala S."/>
            <person name="Fedorova N."/>
            <person name="Joardar V."/>
            <person name="Shabalina S."/>
            <person name="Hostetler J."/>
            <person name="Pakala S."/>
            <person name="Zafar N."/>
            <person name="Nierman W."/>
            <person name="Cubeta M."/>
        </authorList>
    </citation>
    <scope>NUCLEOTIDE SEQUENCE</scope>
    <source>
        <strain evidence="3">AG3 Rhs1AP</strain>
    </source>
</reference>
<name>N0A3B3_9AGAM</name>
<dbReference type="PANTHER" id="PTHR36181">
    <property type="entry name" value="INTRON-ENCODED ENDONUCLEASE AI3-RELATED"/>
    <property type="match status" value="1"/>
</dbReference>
<accession>N0A3B3</accession>
<geneLocation type="mitochondrion" evidence="3"/>
<keyword evidence="3" id="KW-0496">Mitochondrion</keyword>
<keyword evidence="3" id="KW-0540">Nuclease</keyword>
<dbReference type="EMBL" id="KC352446">
    <property type="protein sequence ID" value="AGK45464.1"/>
    <property type="molecule type" value="Genomic_DNA"/>
</dbReference>
<evidence type="ECO:0000256" key="1">
    <source>
        <dbReference type="ARBA" id="ARBA00002670"/>
    </source>
</evidence>
<gene>
    <name evidence="3" type="ORF">RSOL_m01550</name>
</gene>
<dbReference type="AlphaFoldDB" id="N0A3B3"/>
<dbReference type="GO" id="GO:0005739">
    <property type="term" value="C:mitochondrion"/>
    <property type="evidence" value="ECO:0007669"/>
    <property type="project" value="UniProtKB-ARBA"/>
</dbReference>
<dbReference type="SUPFAM" id="SSF55608">
    <property type="entry name" value="Homing endonucleases"/>
    <property type="match status" value="2"/>
</dbReference>
<keyword evidence="3" id="KW-0378">Hydrolase</keyword>
<dbReference type="InterPro" id="IPR004860">
    <property type="entry name" value="LAGLIDADG_dom"/>
</dbReference>
<dbReference type="Gene3D" id="3.10.28.10">
    <property type="entry name" value="Homing endonucleases"/>
    <property type="match status" value="2"/>
</dbReference>
<dbReference type="PANTHER" id="PTHR36181:SF4">
    <property type="entry name" value="LAGLIDADG ENDONUCLEASE"/>
    <property type="match status" value="1"/>
</dbReference>
<keyword evidence="3" id="KW-0255">Endonuclease</keyword>
<feature type="domain" description="Homing endonuclease LAGLIDADG" evidence="2">
    <location>
        <begin position="15"/>
        <end position="114"/>
    </location>
</feature>
<dbReference type="Pfam" id="PF00961">
    <property type="entry name" value="LAGLIDADG_1"/>
    <property type="match status" value="2"/>
</dbReference>
<proteinExistence type="predicted"/>
<dbReference type="InterPro" id="IPR027434">
    <property type="entry name" value="Homing_endonucl"/>
</dbReference>
<dbReference type="GO" id="GO:0004519">
    <property type="term" value="F:endonuclease activity"/>
    <property type="evidence" value="ECO:0007669"/>
    <property type="project" value="UniProtKB-KW"/>
</dbReference>
<dbReference type="GeneID" id="16029626"/>
<sequence>MKITNNLILNPSWVTGFTDAEGCFSVTVLSKRPNLKWRIMVSFEINLHLKDISILHSIRDFFGVGTVYSSPNRSLCVYRVSKIDDLINVIIPHFLNYPLLTQKYSDFVLWSKVVNIISVKDHLTTAGFNTILTHHASINRGMSSKVLSEFPDIVGVKRVKNNNLDTSTILNPSWVSGFVAGDGGFSVGLRPGSNFPEEFHIAQHCRDVELMNKFIQFFECGNVNLRIKDSRCDFYVQDFNKIYNNIIPHFDSYPLSLFQLLVKRVTGMSDSRRRLTSCRMLDA</sequence>
<comment type="function">
    <text evidence="1">Mitochondrial DNA endonuclease involved in intron homing.</text>
</comment>
<reference evidence="3" key="2">
    <citation type="journal article" date="2014" name="FEMS Microbiol. Lett.">
        <title>Mobile elements and mitochondrial genome expansion in the soil fungus and potato pathogen Rhizoctonia solani AG-3.</title>
        <authorList>
            <person name="Losada L."/>
            <person name="Pakala S.B."/>
            <person name="Fedorova N.D."/>
            <person name="Joardar V."/>
            <person name="Shabalina S.A."/>
            <person name="Hostetler J."/>
            <person name="Pakala S.M."/>
            <person name="Zafar N."/>
            <person name="Thomas E."/>
            <person name="Rodriguez-Carres M."/>
            <person name="Dean R."/>
            <person name="Vilgalys R."/>
            <person name="Nierman W.C."/>
            <person name="Cubeta M.A."/>
        </authorList>
    </citation>
    <scope>NUCLEOTIDE SEQUENCE</scope>
    <source>
        <strain evidence="3">AG3 Rhs1AP</strain>
    </source>
</reference>
<dbReference type="RefSeq" id="YP_008082086.1">
    <property type="nucleotide sequence ID" value="NC_021436.1"/>
</dbReference>
<dbReference type="InterPro" id="IPR051289">
    <property type="entry name" value="LAGLIDADG_Endonuclease"/>
</dbReference>
<evidence type="ECO:0000259" key="2">
    <source>
        <dbReference type="Pfam" id="PF00961"/>
    </source>
</evidence>